<proteinExistence type="predicted"/>
<dbReference type="InterPro" id="IPR023296">
    <property type="entry name" value="Glyco_hydro_beta-prop_sf"/>
</dbReference>
<evidence type="ECO:0000256" key="1">
    <source>
        <dbReference type="SAM" id="SignalP"/>
    </source>
</evidence>
<protein>
    <submittedName>
        <fullName evidence="2">BNR repeat neuraminidase</fullName>
    </submittedName>
</protein>
<dbReference type="EMBL" id="QLTT01000004">
    <property type="protein sequence ID" value="RAS66148.1"/>
    <property type="molecule type" value="Genomic_DNA"/>
</dbReference>
<keyword evidence="3" id="KW-1185">Reference proteome</keyword>
<dbReference type="RefSeq" id="WP_112228190.1">
    <property type="nucleotide sequence ID" value="NZ_QLTT01000004.1"/>
</dbReference>
<dbReference type="SUPFAM" id="SSF50939">
    <property type="entry name" value="Sialidases"/>
    <property type="match status" value="1"/>
</dbReference>
<feature type="signal peptide" evidence="1">
    <location>
        <begin position="1"/>
        <end position="20"/>
    </location>
</feature>
<reference evidence="2 3" key="1">
    <citation type="submission" date="2018-06" db="EMBL/GenBank/DDBJ databases">
        <title>Genomic Encyclopedia of Type Strains, Phase IV (KMG-IV): sequencing the most valuable type-strain genomes for metagenomic binning, comparative biology and taxonomic classification.</title>
        <authorList>
            <person name="Goeker M."/>
        </authorList>
    </citation>
    <scope>NUCLEOTIDE SEQUENCE [LARGE SCALE GENOMIC DNA]</scope>
    <source>
        <strain evidence="2 3">DSM 45479</strain>
    </source>
</reference>
<dbReference type="CDD" id="cd15482">
    <property type="entry name" value="Sialidase_non-viral"/>
    <property type="match status" value="1"/>
</dbReference>
<dbReference type="Pfam" id="PF15892">
    <property type="entry name" value="BNR_4"/>
    <property type="match status" value="1"/>
</dbReference>
<dbReference type="Proteomes" id="UP000248714">
    <property type="component" value="Unassembled WGS sequence"/>
</dbReference>
<gene>
    <name evidence="2" type="ORF">C8D87_104699</name>
</gene>
<keyword evidence="1" id="KW-0732">Signal</keyword>
<organism evidence="2 3">
    <name type="scientific">Lentzea atacamensis</name>
    <dbReference type="NCBI Taxonomy" id="531938"/>
    <lineage>
        <taxon>Bacteria</taxon>
        <taxon>Bacillati</taxon>
        <taxon>Actinomycetota</taxon>
        <taxon>Actinomycetes</taxon>
        <taxon>Pseudonocardiales</taxon>
        <taxon>Pseudonocardiaceae</taxon>
        <taxon>Lentzea</taxon>
    </lineage>
</organism>
<comment type="caution">
    <text evidence="2">The sequence shown here is derived from an EMBL/GenBank/DDBJ whole genome shotgun (WGS) entry which is preliminary data.</text>
</comment>
<evidence type="ECO:0000313" key="3">
    <source>
        <dbReference type="Proteomes" id="UP000248714"/>
    </source>
</evidence>
<sequence length="421" mass="45262">MRALAATLLLIGIFTLPAQAAPTLDTVTTTSVYGCLRTNGAGVYDATVNKTFASYSGTRHDIYVKAFDHGTNTWSAAVKVAALNLTHDNAYHDYPVLTQLGDGRLAVFRATHTTSLQLYTAPAPRSITGTWTARTISTDRNTYPEPVVTGNTIHLFYSHNTDLSHPYRTYKMIKSTDHGRTWSAPRTIIDSGRTADRYAEVYAFGVTQRNGRIYLTWSMHGGPKGHNGGGKNIYVAYLDTASGGMHTAGGATLGTVVDAADLDKTRVVTTNPADLPAGKTLPEENPVTVPLGDGSLVLGYGVHTSSSSAKIVLARFANNTWTSTTVDTSTSLFKDLVATGTGVDFSYASADRKRLLVKSWTPGGSATAKHDLVVPYSAGADTTFYANFVENRPSDLVANTIDHETRKTNHTGKWPVFSLRG</sequence>
<dbReference type="Gene3D" id="2.115.10.20">
    <property type="entry name" value="Glycosyl hydrolase domain, family 43"/>
    <property type="match status" value="1"/>
</dbReference>
<name>A0ABX9E8X0_9PSEU</name>
<accession>A0ABX9E8X0</accession>
<feature type="chain" id="PRO_5046680978" evidence="1">
    <location>
        <begin position="21"/>
        <end position="421"/>
    </location>
</feature>
<dbReference type="InterPro" id="IPR036278">
    <property type="entry name" value="Sialidase_sf"/>
</dbReference>
<evidence type="ECO:0000313" key="2">
    <source>
        <dbReference type="EMBL" id="RAS66148.1"/>
    </source>
</evidence>